<protein>
    <submittedName>
        <fullName evidence="3">DNA-binding response regulator</fullName>
    </submittedName>
</protein>
<feature type="domain" description="Response regulatory" evidence="2">
    <location>
        <begin position="2"/>
        <end position="115"/>
    </location>
</feature>
<dbReference type="OrthoDB" id="9787344at2"/>
<dbReference type="InterPro" id="IPR046947">
    <property type="entry name" value="LytR-like"/>
</dbReference>
<gene>
    <name evidence="3" type="ORF">CPT03_10145</name>
</gene>
<dbReference type="Gene3D" id="2.40.50.1020">
    <property type="entry name" value="LytTr DNA-binding domain"/>
    <property type="match status" value="1"/>
</dbReference>
<evidence type="ECO:0000259" key="2">
    <source>
        <dbReference type="PROSITE" id="PS50110"/>
    </source>
</evidence>
<reference evidence="3 4" key="1">
    <citation type="submission" date="2017-10" db="EMBL/GenBank/DDBJ databases">
        <title>Whole genome of Pedobacter ginsengisoli T01R-27 isolated from tomato rhizosphere.</title>
        <authorList>
            <person name="Weon H.-Y."/>
            <person name="Lee S.A."/>
            <person name="Sang M.K."/>
            <person name="Song J."/>
        </authorList>
    </citation>
    <scope>NUCLEOTIDE SEQUENCE [LARGE SCALE GENOMIC DNA]</scope>
    <source>
        <strain evidence="3 4">T01R-27</strain>
    </source>
</reference>
<dbReference type="RefSeq" id="WP_099438744.1">
    <property type="nucleotide sequence ID" value="NZ_CP024091.1"/>
</dbReference>
<dbReference type="SMART" id="SM00448">
    <property type="entry name" value="REC"/>
    <property type="match status" value="1"/>
</dbReference>
<evidence type="ECO:0000313" key="4">
    <source>
        <dbReference type="Proteomes" id="UP000223749"/>
    </source>
</evidence>
<dbReference type="InterPro" id="IPR007492">
    <property type="entry name" value="LytTR_DNA-bd_dom"/>
</dbReference>
<dbReference type="InterPro" id="IPR001789">
    <property type="entry name" value="Sig_transdc_resp-reg_receiver"/>
</dbReference>
<keyword evidence="4" id="KW-1185">Reference proteome</keyword>
<dbReference type="GO" id="GO:0000156">
    <property type="term" value="F:phosphorelay response regulator activity"/>
    <property type="evidence" value="ECO:0007669"/>
    <property type="project" value="InterPro"/>
</dbReference>
<name>A0A2D1U5C2_9SPHI</name>
<dbReference type="SUPFAM" id="SSF52172">
    <property type="entry name" value="CheY-like"/>
    <property type="match status" value="1"/>
</dbReference>
<organism evidence="3 4">
    <name type="scientific">Pedobacter ginsengisoli</name>
    <dbReference type="NCBI Taxonomy" id="363852"/>
    <lineage>
        <taxon>Bacteria</taxon>
        <taxon>Pseudomonadati</taxon>
        <taxon>Bacteroidota</taxon>
        <taxon>Sphingobacteriia</taxon>
        <taxon>Sphingobacteriales</taxon>
        <taxon>Sphingobacteriaceae</taxon>
        <taxon>Pedobacter</taxon>
    </lineage>
</organism>
<proteinExistence type="predicted"/>
<sequence length="253" mass="29137">MKIVIIEDEQITAEDLADLIIKLQPNAQIVASLRSVKEAQLYFTTHAMPDLIFSDIQLGDGLSFDIFKSVEVTAPIIFCTAYNEYAFNAFRTTGIDYILKPIVSSTVEQALKKYQTLRKEFTTSTVSYDAILDLFANKSAQKTFSILVTHKDKIIPIKMEHIALFYIKNEETCLFTFDDKMYAVNKKMEELERICGDDFFRVNRQCLLNRAAVKDAAHFFSRKLIINLLVPFKETITISKEKTPQFLDWLSRK</sequence>
<dbReference type="PANTHER" id="PTHR37299:SF1">
    <property type="entry name" value="STAGE 0 SPORULATION PROTEIN A HOMOLOG"/>
    <property type="match status" value="1"/>
</dbReference>
<dbReference type="AlphaFoldDB" id="A0A2D1U5C2"/>
<dbReference type="Pfam" id="PF04397">
    <property type="entry name" value="LytTR"/>
    <property type="match status" value="1"/>
</dbReference>
<dbReference type="Pfam" id="PF00072">
    <property type="entry name" value="Response_reg"/>
    <property type="match status" value="1"/>
</dbReference>
<evidence type="ECO:0000256" key="1">
    <source>
        <dbReference type="PROSITE-ProRule" id="PRU00169"/>
    </source>
</evidence>
<dbReference type="EMBL" id="CP024091">
    <property type="protein sequence ID" value="ATP56809.1"/>
    <property type="molecule type" value="Genomic_DNA"/>
</dbReference>
<dbReference type="PROSITE" id="PS50110">
    <property type="entry name" value="RESPONSE_REGULATORY"/>
    <property type="match status" value="1"/>
</dbReference>
<dbReference type="SMART" id="SM00850">
    <property type="entry name" value="LytTR"/>
    <property type="match status" value="1"/>
</dbReference>
<dbReference type="InterPro" id="IPR011006">
    <property type="entry name" value="CheY-like_superfamily"/>
</dbReference>
<dbReference type="GO" id="GO:0003677">
    <property type="term" value="F:DNA binding"/>
    <property type="evidence" value="ECO:0007669"/>
    <property type="project" value="UniProtKB-KW"/>
</dbReference>
<dbReference type="Gene3D" id="3.40.50.2300">
    <property type="match status" value="1"/>
</dbReference>
<evidence type="ECO:0000313" key="3">
    <source>
        <dbReference type="EMBL" id="ATP56809.1"/>
    </source>
</evidence>
<dbReference type="PANTHER" id="PTHR37299">
    <property type="entry name" value="TRANSCRIPTIONAL REGULATOR-RELATED"/>
    <property type="match status" value="1"/>
</dbReference>
<keyword evidence="3" id="KW-0238">DNA-binding</keyword>
<accession>A0A2D1U5C2</accession>
<dbReference type="KEGG" id="pgs:CPT03_10145"/>
<dbReference type="Proteomes" id="UP000223749">
    <property type="component" value="Chromosome"/>
</dbReference>
<keyword evidence="1" id="KW-0597">Phosphoprotein</keyword>
<feature type="modified residue" description="4-aspartylphosphate" evidence="1">
    <location>
        <position position="55"/>
    </location>
</feature>